<feature type="compositionally biased region" description="Polar residues" evidence="2">
    <location>
        <begin position="429"/>
        <end position="445"/>
    </location>
</feature>
<sequence length="445" mass="49792">MPDIFTVEASDAKGIQQHYEQVIEALLRTLLDAKEKDNDKQGLQIFDNDRLIYGQEGNQFRDEVSSFSGQLLNPQVITELQQLRTTKVGDVVEGAANKRVELDGQVVLQSDENGKVVINTLLQQEAVQSKESQAARDNENKAPTNNKQTITIAPGSTRVMQSLQALENSPLKTLLNTSVQQLQAEIKALQQERNQYQELIDKRLQQPQNTSWWQQSINNMVTVLSSIGSAMKISVREYKDNSEKRNIATTLKDLFDLQAQPGANQYQAGDYQISRNGSLYEVNELVTGASIMKFRSTPNGVKVEQGELENVHRKNINALQHSLERNEPIPASFAPVGKQEAEYFARVEKITNALVQYAAVQQKEVKIDGVFSYTWQASPDGKVSIDAKDGRGTLLEKSGGQLKTNMSERDLIYFEQILPKLQPARKQQDASTAQSQKAANNQLSR</sequence>
<evidence type="ECO:0000313" key="4">
    <source>
        <dbReference type="Proteomes" id="UP000271624"/>
    </source>
</evidence>
<reference evidence="3" key="1">
    <citation type="submission" date="2018-12" db="EMBL/GenBank/DDBJ databases">
        <authorList>
            <person name="Will S."/>
            <person name="Neumann-Schaal M."/>
            <person name="Henke P."/>
        </authorList>
    </citation>
    <scope>NUCLEOTIDE SEQUENCE</scope>
    <source>
        <strain evidence="3">PCC 7102</strain>
    </source>
</reference>
<dbReference type="AlphaFoldDB" id="A0A433UJY4"/>
<comment type="caution">
    <text evidence="3">The sequence shown here is derived from an EMBL/GenBank/DDBJ whole genome shotgun (WGS) entry which is preliminary data.</text>
</comment>
<keyword evidence="4" id="KW-1185">Reference proteome</keyword>
<accession>A0A433UJY4</accession>
<dbReference type="RefSeq" id="WP_127087366.1">
    <property type="nucleotide sequence ID" value="NZ_RSCL01000051.1"/>
</dbReference>
<proteinExistence type="predicted"/>
<name>A0A433UJY4_9CYAN</name>
<evidence type="ECO:0000256" key="2">
    <source>
        <dbReference type="SAM" id="MobiDB-lite"/>
    </source>
</evidence>
<reference evidence="3" key="2">
    <citation type="journal article" date="2019" name="Genome Biol. Evol.">
        <title>Day and night: Metabolic profiles and evolutionary relationships of six axenic non-marine cyanobacteria.</title>
        <authorList>
            <person name="Will S.E."/>
            <person name="Henke P."/>
            <person name="Boedeker C."/>
            <person name="Huang S."/>
            <person name="Brinkmann H."/>
            <person name="Rohde M."/>
            <person name="Jarek M."/>
            <person name="Friedl T."/>
            <person name="Seufert S."/>
            <person name="Schumacher M."/>
            <person name="Overmann J."/>
            <person name="Neumann-Schaal M."/>
            <person name="Petersen J."/>
        </authorList>
    </citation>
    <scope>NUCLEOTIDE SEQUENCE [LARGE SCALE GENOMIC DNA]</scope>
    <source>
        <strain evidence="3">PCC 7102</strain>
    </source>
</reference>
<evidence type="ECO:0000256" key="1">
    <source>
        <dbReference type="SAM" id="Coils"/>
    </source>
</evidence>
<feature type="region of interest" description="Disordered" evidence="2">
    <location>
        <begin position="423"/>
        <end position="445"/>
    </location>
</feature>
<dbReference type="EMBL" id="RSCL01000051">
    <property type="protein sequence ID" value="RUS94183.1"/>
    <property type="molecule type" value="Genomic_DNA"/>
</dbReference>
<feature type="coiled-coil region" evidence="1">
    <location>
        <begin position="172"/>
        <end position="206"/>
    </location>
</feature>
<gene>
    <name evidence="3" type="ORF">DSM106972_094420</name>
</gene>
<keyword evidence="1" id="KW-0175">Coiled coil</keyword>
<evidence type="ECO:0000313" key="3">
    <source>
        <dbReference type="EMBL" id="RUS94183.1"/>
    </source>
</evidence>
<feature type="region of interest" description="Disordered" evidence="2">
    <location>
        <begin position="128"/>
        <end position="149"/>
    </location>
</feature>
<dbReference type="OrthoDB" id="460256at2"/>
<protein>
    <submittedName>
        <fullName evidence="3">Uncharacterized protein</fullName>
    </submittedName>
</protein>
<dbReference type="Proteomes" id="UP000271624">
    <property type="component" value="Unassembled WGS sequence"/>
</dbReference>
<organism evidence="3 4">
    <name type="scientific">Dulcicalothrix desertica PCC 7102</name>
    <dbReference type="NCBI Taxonomy" id="232991"/>
    <lineage>
        <taxon>Bacteria</taxon>
        <taxon>Bacillati</taxon>
        <taxon>Cyanobacteriota</taxon>
        <taxon>Cyanophyceae</taxon>
        <taxon>Nostocales</taxon>
        <taxon>Calotrichaceae</taxon>
        <taxon>Dulcicalothrix</taxon>
    </lineage>
</organism>